<evidence type="ECO:0000313" key="3">
    <source>
        <dbReference type="Proteomes" id="UP000000323"/>
    </source>
</evidence>
<feature type="transmembrane region" description="Helical" evidence="1">
    <location>
        <begin position="46"/>
        <end position="64"/>
    </location>
</feature>
<dbReference type="Proteomes" id="UP000000323">
    <property type="component" value="Chromosome 1"/>
</dbReference>
<evidence type="ECO:0000256" key="1">
    <source>
        <dbReference type="SAM" id="Phobius"/>
    </source>
</evidence>
<gene>
    <name evidence="2" type="ordered locus">Tter_0480</name>
</gene>
<keyword evidence="1" id="KW-0812">Transmembrane</keyword>
<proteinExistence type="predicted"/>
<dbReference type="HOGENOM" id="CLU_1365566_0_0_0"/>
<dbReference type="STRING" id="525904.Tter_0480"/>
<keyword evidence="1" id="KW-1133">Transmembrane helix</keyword>
<feature type="transmembrane region" description="Helical" evidence="1">
    <location>
        <begin position="171"/>
        <end position="189"/>
    </location>
</feature>
<dbReference type="eggNOG" id="ENOG503393T">
    <property type="taxonomic scope" value="Bacteria"/>
</dbReference>
<dbReference type="EMBL" id="CP001825">
    <property type="protein sequence ID" value="ACZ41401.1"/>
    <property type="molecule type" value="Genomic_DNA"/>
</dbReference>
<protein>
    <submittedName>
        <fullName evidence="2">Uncharacterized protein</fullName>
    </submittedName>
</protein>
<keyword evidence="1" id="KW-0472">Membrane</keyword>
<dbReference type="KEGG" id="ttr:Tter_0480"/>
<name>D1CEP5_THET1</name>
<feature type="transmembrane region" description="Helical" evidence="1">
    <location>
        <begin position="12"/>
        <end position="34"/>
    </location>
</feature>
<dbReference type="AlphaFoldDB" id="D1CEP5"/>
<feature type="transmembrane region" description="Helical" evidence="1">
    <location>
        <begin position="85"/>
        <end position="103"/>
    </location>
</feature>
<organism evidence="2 3">
    <name type="scientific">Thermobaculum terrenum (strain ATCC BAA-798 / CCMEE 7001 / YNP1)</name>
    <dbReference type="NCBI Taxonomy" id="525904"/>
    <lineage>
        <taxon>Bacteria</taxon>
        <taxon>Bacillati</taxon>
        <taxon>Chloroflexota</taxon>
        <taxon>Chloroflexia</taxon>
        <taxon>Candidatus Thermobaculales</taxon>
        <taxon>Candidatus Thermobaculaceae</taxon>
        <taxon>Thermobaculum</taxon>
    </lineage>
</organism>
<keyword evidence="3" id="KW-1185">Reference proteome</keyword>
<evidence type="ECO:0000313" key="2">
    <source>
        <dbReference type="EMBL" id="ACZ41401.1"/>
    </source>
</evidence>
<accession>D1CEP5</accession>
<reference evidence="3" key="1">
    <citation type="journal article" date="2010" name="Stand. Genomic Sci.">
        <title>Complete genome sequence of 'Thermobaculum terrenum' type strain (YNP1).</title>
        <authorList>
            <person name="Kiss H."/>
            <person name="Cleland D."/>
            <person name="Lapidus A."/>
            <person name="Lucas S."/>
            <person name="Glavina Del Rio T."/>
            <person name="Nolan M."/>
            <person name="Tice H."/>
            <person name="Han C."/>
            <person name="Goodwin L."/>
            <person name="Pitluck S."/>
            <person name="Liolios K."/>
            <person name="Ivanova N."/>
            <person name="Mavromatis K."/>
            <person name="Ovchinnikova G."/>
            <person name="Pati A."/>
            <person name="Chen A."/>
            <person name="Palaniappan K."/>
            <person name="Land M."/>
            <person name="Hauser L."/>
            <person name="Chang Y."/>
            <person name="Jeffries C."/>
            <person name="Lu M."/>
            <person name="Brettin T."/>
            <person name="Detter J."/>
            <person name="Goker M."/>
            <person name="Tindall B."/>
            <person name="Beck B."/>
            <person name="McDermott T."/>
            <person name="Woyke T."/>
            <person name="Bristow J."/>
            <person name="Eisen J."/>
            <person name="Markowitz V."/>
            <person name="Hugenholtz P."/>
            <person name="Kyrpides N."/>
            <person name="Klenk H."/>
            <person name="Cheng J."/>
        </authorList>
    </citation>
    <scope>NUCLEOTIDE SEQUENCE [LARGE SCALE GENOMIC DNA]</scope>
    <source>
        <strain evidence="3">ATCC BAA-798 / YNP1</strain>
    </source>
</reference>
<sequence>MTLWLKVRRAWICTITVLVTVLLIDLSKYLYLAIPNLLGGDMLKMPMPLILGIAICIVLGWGLGSGNPPLEAVASRPTQLLDTTYTLAITLLSLILCIILHSISKADVILAAGRNVLGYAGIMLLGRSFLGSNAATVLPTGFAIIVAMLGQDQYGRTYDWAWPLAGSEYKLSWVLAAILLIVGITCYLGRMTILNNSAWGNEN</sequence>
<feature type="transmembrane region" description="Helical" evidence="1">
    <location>
        <begin position="133"/>
        <end position="151"/>
    </location>
</feature>